<name>A0A6A1WP07_9ROSI</name>
<proteinExistence type="predicted"/>
<sequence>MSGITLAVAPRTDPDEASTAATNPPQQKPSHHHQHQQQTVMGGLMGSLRVIELQLVAFILVFSASGLVPLIDLVFPAFTSVYLLALASLGIPFPW</sequence>
<evidence type="ECO:0000313" key="4">
    <source>
        <dbReference type="EMBL" id="KAB1224530.1"/>
    </source>
</evidence>
<organism evidence="4 5">
    <name type="scientific">Morella rubra</name>
    <name type="common">Chinese bayberry</name>
    <dbReference type="NCBI Taxonomy" id="262757"/>
    <lineage>
        <taxon>Eukaryota</taxon>
        <taxon>Viridiplantae</taxon>
        <taxon>Streptophyta</taxon>
        <taxon>Embryophyta</taxon>
        <taxon>Tracheophyta</taxon>
        <taxon>Spermatophyta</taxon>
        <taxon>Magnoliopsida</taxon>
        <taxon>eudicotyledons</taxon>
        <taxon>Gunneridae</taxon>
        <taxon>Pentapetalae</taxon>
        <taxon>rosids</taxon>
        <taxon>fabids</taxon>
        <taxon>Fagales</taxon>
        <taxon>Myricaceae</taxon>
        <taxon>Morella</taxon>
    </lineage>
</organism>
<feature type="domain" description="DUF7733" evidence="3">
    <location>
        <begin position="48"/>
        <end position="90"/>
    </location>
</feature>
<evidence type="ECO:0000256" key="1">
    <source>
        <dbReference type="SAM" id="MobiDB-lite"/>
    </source>
</evidence>
<protein>
    <recommendedName>
        <fullName evidence="3">DUF7733 domain-containing protein</fullName>
    </recommendedName>
</protein>
<accession>A0A6A1WP07</accession>
<dbReference type="OrthoDB" id="2020376at2759"/>
<dbReference type="PANTHER" id="PTHR33829">
    <property type="entry name" value="OSJNBA0044M19.10 PROTEIN"/>
    <property type="match status" value="1"/>
</dbReference>
<keyword evidence="2" id="KW-0812">Transmembrane</keyword>
<reference evidence="4 5" key="1">
    <citation type="journal article" date="2019" name="Plant Biotechnol. J.">
        <title>The red bayberry genome and genetic basis of sex determination.</title>
        <authorList>
            <person name="Jia H.M."/>
            <person name="Jia H.J."/>
            <person name="Cai Q.L."/>
            <person name="Wang Y."/>
            <person name="Zhao H.B."/>
            <person name="Yang W.F."/>
            <person name="Wang G.Y."/>
            <person name="Li Y.H."/>
            <person name="Zhan D.L."/>
            <person name="Shen Y.T."/>
            <person name="Niu Q.F."/>
            <person name="Chang L."/>
            <person name="Qiu J."/>
            <person name="Zhao L."/>
            <person name="Xie H.B."/>
            <person name="Fu W.Y."/>
            <person name="Jin J."/>
            <person name="Li X.W."/>
            <person name="Jiao Y."/>
            <person name="Zhou C.C."/>
            <person name="Tu T."/>
            <person name="Chai C.Y."/>
            <person name="Gao J.L."/>
            <person name="Fan L.J."/>
            <person name="van de Weg E."/>
            <person name="Wang J.Y."/>
            <person name="Gao Z.S."/>
        </authorList>
    </citation>
    <scope>NUCLEOTIDE SEQUENCE [LARGE SCALE GENOMIC DNA]</scope>
    <source>
        <tissue evidence="4">Leaves</tissue>
    </source>
</reference>
<keyword evidence="2" id="KW-1133">Transmembrane helix</keyword>
<evidence type="ECO:0000313" key="5">
    <source>
        <dbReference type="Proteomes" id="UP000516437"/>
    </source>
</evidence>
<dbReference type="PANTHER" id="PTHR33829:SF2">
    <property type="entry name" value="OS04G0386700 PROTEIN"/>
    <property type="match status" value="1"/>
</dbReference>
<feature type="region of interest" description="Disordered" evidence="1">
    <location>
        <begin position="1"/>
        <end position="39"/>
    </location>
</feature>
<feature type="transmembrane region" description="Helical" evidence="2">
    <location>
        <begin position="50"/>
        <end position="68"/>
    </location>
</feature>
<dbReference type="Proteomes" id="UP000516437">
    <property type="component" value="Chromosome 2"/>
</dbReference>
<comment type="caution">
    <text evidence="4">The sequence shown here is derived from an EMBL/GenBank/DDBJ whole genome shotgun (WGS) entry which is preliminary data.</text>
</comment>
<evidence type="ECO:0000256" key="2">
    <source>
        <dbReference type="SAM" id="Phobius"/>
    </source>
</evidence>
<dbReference type="InterPro" id="IPR056635">
    <property type="entry name" value="DUF7733"/>
</dbReference>
<dbReference type="EMBL" id="RXIC02000020">
    <property type="protein sequence ID" value="KAB1224530.1"/>
    <property type="molecule type" value="Genomic_DNA"/>
</dbReference>
<keyword evidence="5" id="KW-1185">Reference proteome</keyword>
<dbReference type="AlphaFoldDB" id="A0A6A1WP07"/>
<gene>
    <name evidence="4" type="ORF">CJ030_MR2G007117</name>
</gene>
<dbReference type="Pfam" id="PF24867">
    <property type="entry name" value="DUF7733"/>
    <property type="match status" value="1"/>
</dbReference>
<evidence type="ECO:0000259" key="3">
    <source>
        <dbReference type="Pfam" id="PF24867"/>
    </source>
</evidence>
<keyword evidence="2" id="KW-0472">Membrane</keyword>